<feature type="chain" id="PRO_5045588316" description="candidapepsin" evidence="13">
    <location>
        <begin position="24"/>
        <end position="400"/>
    </location>
</feature>
<feature type="domain" description="Peptidase A1" evidence="14">
    <location>
        <begin position="77"/>
        <end position="387"/>
    </location>
</feature>
<keyword evidence="16" id="KW-1185">Reference proteome</keyword>
<accession>A0ABP0ZQ53</accession>
<evidence type="ECO:0000256" key="4">
    <source>
        <dbReference type="ARBA" id="ARBA00013207"/>
    </source>
</evidence>
<protein>
    <recommendedName>
        <fullName evidence="4">candidapepsin</fullName>
        <ecNumber evidence="4">3.4.23.24</ecNumber>
    </recommendedName>
</protein>
<evidence type="ECO:0000256" key="7">
    <source>
        <dbReference type="ARBA" id="ARBA00022729"/>
    </source>
</evidence>
<reference evidence="15 16" key="1">
    <citation type="submission" date="2024-03" db="EMBL/GenBank/DDBJ databases">
        <authorList>
            <person name="Brejova B."/>
        </authorList>
    </citation>
    <scope>NUCLEOTIDE SEQUENCE [LARGE SCALE GENOMIC DNA]</scope>
    <source>
        <strain evidence="15 16">CBS 14171</strain>
    </source>
</reference>
<keyword evidence="8 12" id="KW-0064">Aspartyl protease</keyword>
<dbReference type="InterPro" id="IPR001461">
    <property type="entry name" value="Aspartic_peptidase_A1"/>
</dbReference>
<evidence type="ECO:0000256" key="8">
    <source>
        <dbReference type="ARBA" id="ARBA00022750"/>
    </source>
</evidence>
<keyword evidence="7 13" id="KW-0732">Signal</keyword>
<evidence type="ECO:0000256" key="13">
    <source>
        <dbReference type="SAM" id="SignalP"/>
    </source>
</evidence>
<evidence type="ECO:0000256" key="11">
    <source>
        <dbReference type="ARBA" id="ARBA00023157"/>
    </source>
</evidence>
<dbReference type="RefSeq" id="XP_066830975.1">
    <property type="nucleotide sequence ID" value="XM_066974214.1"/>
</dbReference>
<name>A0ABP0ZQ53_9ASCO</name>
<dbReference type="InterPro" id="IPR033121">
    <property type="entry name" value="PEPTIDASE_A1"/>
</dbReference>
<dbReference type="EC" id="3.4.23.24" evidence="4"/>
<dbReference type="InterPro" id="IPR021109">
    <property type="entry name" value="Peptidase_aspartic_dom_sf"/>
</dbReference>
<evidence type="ECO:0000259" key="14">
    <source>
        <dbReference type="PROSITE" id="PS51767"/>
    </source>
</evidence>
<evidence type="ECO:0000313" key="15">
    <source>
        <dbReference type="EMBL" id="CAK9439937.1"/>
    </source>
</evidence>
<keyword evidence="5" id="KW-0964">Secreted</keyword>
<keyword evidence="10" id="KW-0865">Zymogen</keyword>
<dbReference type="PROSITE" id="PS51767">
    <property type="entry name" value="PEPTIDASE_A1"/>
    <property type="match status" value="1"/>
</dbReference>
<evidence type="ECO:0000256" key="9">
    <source>
        <dbReference type="ARBA" id="ARBA00022801"/>
    </source>
</evidence>
<comment type="catalytic activity">
    <reaction evidence="1">
        <text>Preferential cleavage at the carboxyl of hydrophobic amino acids, but fails to cleave 15-Leu-|-Tyr-16, 16-Tyr-|-Leu-17 and 24-Phe-|-Phe-25 of insulin B chain. Activates trypsinogen, and degrades keratin.</text>
        <dbReference type="EC" id="3.4.23.24"/>
    </reaction>
</comment>
<evidence type="ECO:0000256" key="2">
    <source>
        <dbReference type="ARBA" id="ARBA00004613"/>
    </source>
</evidence>
<dbReference type="PANTHER" id="PTHR47966:SF65">
    <property type="entry name" value="ASPARTIC-TYPE ENDOPEPTIDASE"/>
    <property type="match status" value="1"/>
</dbReference>
<dbReference type="PANTHER" id="PTHR47966">
    <property type="entry name" value="BETA-SITE APP-CLEAVING ENZYME, ISOFORM A-RELATED"/>
    <property type="match status" value="1"/>
</dbReference>
<dbReference type="GeneID" id="92209233"/>
<feature type="signal peptide" evidence="13">
    <location>
        <begin position="1"/>
        <end position="23"/>
    </location>
</feature>
<dbReference type="CDD" id="cd05474">
    <property type="entry name" value="SAP_like"/>
    <property type="match status" value="1"/>
</dbReference>
<evidence type="ECO:0000256" key="3">
    <source>
        <dbReference type="ARBA" id="ARBA00007447"/>
    </source>
</evidence>
<dbReference type="PRINTS" id="PR00792">
    <property type="entry name" value="PEPSIN"/>
</dbReference>
<dbReference type="EMBL" id="OZ022409">
    <property type="protein sequence ID" value="CAK9439937.1"/>
    <property type="molecule type" value="Genomic_DNA"/>
</dbReference>
<evidence type="ECO:0000256" key="10">
    <source>
        <dbReference type="ARBA" id="ARBA00023145"/>
    </source>
</evidence>
<dbReference type="Gene3D" id="2.40.70.10">
    <property type="entry name" value="Acid Proteases"/>
    <property type="match status" value="2"/>
</dbReference>
<dbReference type="Proteomes" id="UP001497383">
    <property type="component" value="Chromosome 5"/>
</dbReference>
<dbReference type="Pfam" id="PF00026">
    <property type="entry name" value="Asp"/>
    <property type="match status" value="1"/>
</dbReference>
<keyword evidence="11" id="KW-1015">Disulfide bond</keyword>
<organism evidence="15 16">
    <name type="scientific">Lodderomyces beijingensis</name>
    <dbReference type="NCBI Taxonomy" id="1775926"/>
    <lineage>
        <taxon>Eukaryota</taxon>
        <taxon>Fungi</taxon>
        <taxon>Dikarya</taxon>
        <taxon>Ascomycota</taxon>
        <taxon>Saccharomycotina</taxon>
        <taxon>Pichiomycetes</taxon>
        <taxon>Debaryomycetaceae</taxon>
        <taxon>Candida/Lodderomyces clade</taxon>
        <taxon>Lodderomyces</taxon>
    </lineage>
</organism>
<gene>
    <name evidence="15" type="ORF">LODBEIA_P40370</name>
</gene>
<keyword evidence="9 12" id="KW-0378">Hydrolase</keyword>
<evidence type="ECO:0000256" key="6">
    <source>
        <dbReference type="ARBA" id="ARBA00022670"/>
    </source>
</evidence>
<dbReference type="PROSITE" id="PS00141">
    <property type="entry name" value="ASP_PROTEASE"/>
    <property type="match status" value="2"/>
</dbReference>
<dbReference type="InterPro" id="IPR033876">
    <property type="entry name" value="SAP-like"/>
</dbReference>
<evidence type="ECO:0000256" key="5">
    <source>
        <dbReference type="ARBA" id="ARBA00022525"/>
    </source>
</evidence>
<evidence type="ECO:0000256" key="1">
    <source>
        <dbReference type="ARBA" id="ARBA00001675"/>
    </source>
</evidence>
<comment type="similarity">
    <text evidence="3 12">Belongs to the peptidase A1 family.</text>
</comment>
<sequence>MVSIFSLSKNALTALAFAVLAQGIAIPEGLEKRSPGFVSLDFNVVRKPLKVNSTVAHSKDGKRQYVPLSLVDEGGSYVSQITVGSNKQPQTVIIDTGSSDLWVVDVNAQCQDNVDCTSDGTFDPSQSSTWQNLGTPFSIEYGDQSTSEGTWGKDTVGFGGISITGQQLADVDTTSVPSGIMGIGLDTLEASNTQYPNVPVTLKNQGIISKNAYSLYLNDINAASGTIIFGGVDNAKYTGSLISEDVTMSTRLTIALSNVDYNGNSHDASNADALLDSGTTLTYLDQTLASDIANQAGAYWVSYPSGGGNYFIDCGASTSGDVVYSFAKGAKISVPMSEFIFQNGDGTCLWGIQPNGDGIGSLTILGDNFLRHAYLLYDLDAMTIGIAQVKFTSASSISAV</sequence>
<dbReference type="InterPro" id="IPR001969">
    <property type="entry name" value="Aspartic_peptidase_AS"/>
</dbReference>
<evidence type="ECO:0000313" key="16">
    <source>
        <dbReference type="Proteomes" id="UP001497383"/>
    </source>
</evidence>
<evidence type="ECO:0000256" key="12">
    <source>
        <dbReference type="RuleBase" id="RU000454"/>
    </source>
</evidence>
<keyword evidence="6 12" id="KW-0645">Protease</keyword>
<comment type="subcellular location">
    <subcellularLocation>
        <location evidence="2">Secreted</location>
    </subcellularLocation>
</comment>
<dbReference type="SUPFAM" id="SSF50630">
    <property type="entry name" value="Acid proteases"/>
    <property type="match status" value="1"/>
</dbReference>
<proteinExistence type="inferred from homology"/>